<dbReference type="EMBL" id="JBEPIJ010000022">
    <property type="protein sequence ID" value="MES0875136.1"/>
    <property type="molecule type" value="Genomic_DNA"/>
</dbReference>
<keyword evidence="4" id="KW-1185">Reference proteome</keyword>
<dbReference type="SUPFAM" id="SSF48208">
    <property type="entry name" value="Six-hairpin glycosidases"/>
    <property type="match status" value="1"/>
</dbReference>
<reference evidence="3 4" key="1">
    <citation type="submission" date="2024-06" db="EMBL/GenBank/DDBJ databases">
        <authorList>
            <person name="Li Z."/>
            <person name="Jiang Y."/>
        </authorList>
    </citation>
    <scope>NUCLEOTIDE SEQUENCE [LARGE SCALE GENOMIC DNA]</scope>
    <source>
        <strain evidence="3 4">HSW-8</strain>
    </source>
</reference>
<evidence type="ECO:0000313" key="4">
    <source>
        <dbReference type="Proteomes" id="UP001465331"/>
    </source>
</evidence>
<evidence type="ECO:0000256" key="1">
    <source>
        <dbReference type="SAM" id="SignalP"/>
    </source>
</evidence>
<dbReference type="InterPro" id="IPR013766">
    <property type="entry name" value="Thioredoxin_domain"/>
</dbReference>
<dbReference type="InterPro" id="IPR008928">
    <property type="entry name" value="6-hairpin_glycosidase_sf"/>
</dbReference>
<sequence length="586" mass="64560">MNLRFALAFAVALPLLCSPRAPASPAAAGIAWLSDPQQAFALARAQKRPVFLYLEAVWCHWCHVMQRETLTNAEVVALIDSHYIALRVDHDANPLLANRYRDYGWPALIFLDAEGRDLVKRAGYRAPQDFARLLRAIAADPTPERAPPAAAPVAGTMLDAASREHLRRRHEAMADLAAGGLRTAQKFLDRDSVEYALLHADLAGERRKAVGTLDAARALIDPIWGGIYQYSTGGRWDRPHYEKIMRSQAGAMRIYALAWARLQREQDLRSAQAIRDYLLKFLRAPSGAFYNSQDADVVPGQKSADYFALDDAGRRARGMPRIDPTLYAEASALAAESLAALDEYSDDAAARAAALAAGRWLLANRRDDDGRYRRDENGDAQRYLGDTLGAGAAFLALYRISAEAQWLQHAIAAAQALDAFRMPEAGYASALLDVGPISRHADLAENIRLARFMNLLHHYSGDRRHREAAEHAMRYLAAPARIRGLVTEPGILLADAELASAPLHLSVVGAHDDPAARALYRVALAAHGYYKRMDWWDPAQAPPPNLAIPFPRLPFAAGYVCNENRCSLPSRTPQAYAEAIRSLRAP</sequence>
<dbReference type="InterPro" id="IPR036249">
    <property type="entry name" value="Thioredoxin-like_sf"/>
</dbReference>
<dbReference type="RefSeq" id="WP_352890524.1">
    <property type="nucleotide sequence ID" value="NZ_JBEPIJ010000022.1"/>
</dbReference>
<name>A0ABV2AD14_9GAMM</name>
<dbReference type="PANTHER" id="PTHR42899:SF1">
    <property type="entry name" value="SPERMATOGENESIS-ASSOCIATED PROTEIN 20"/>
    <property type="match status" value="1"/>
</dbReference>
<dbReference type="Gene3D" id="3.40.30.10">
    <property type="entry name" value="Glutaredoxin"/>
    <property type="match status" value="1"/>
</dbReference>
<keyword evidence="1" id="KW-0732">Signal</keyword>
<protein>
    <submittedName>
        <fullName evidence="3">DUF255 domain-containing protein</fullName>
    </submittedName>
</protein>
<dbReference type="SUPFAM" id="SSF52833">
    <property type="entry name" value="Thioredoxin-like"/>
    <property type="match status" value="1"/>
</dbReference>
<dbReference type="Pfam" id="PF03190">
    <property type="entry name" value="Thioredox_DsbH"/>
    <property type="match status" value="1"/>
</dbReference>
<dbReference type="PROSITE" id="PS51352">
    <property type="entry name" value="THIOREDOXIN_2"/>
    <property type="match status" value="1"/>
</dbReference>
<evidence type="ECO:0000259" key="2">
    <source>
        <dbReference type="PROSITE" id="PS51352"/>
    </source>
</evidence>
<proteinExistence type="predicted"/>
<dbReference type="PIRSF" id="PIRSF006402">
    <property type="entry name" value="UCP006402_thioredoxin"/>
    <property type="match status" value="1"/>
</dbReference>
<feature type="chain" id="PRO_5045414350" evidence="1">
    <location>
        <begin position="24"/>
        <end position="586"/>
    </location>
</feature>
<organism evidence="3 4">
    <name type="scientific">Sinimarinibacterium thermocellulolyticum</name>
    <dbReference type="NCBI Taxonomy" id="3170016"/>
    <lineage>
        <taxon>Bacteria</taxon>
        <taxon>Pseudomonadati</taxon>
        <taxon>Pseudomonadota</taxon>
        <taxon>Gammaproteobacteria</taxon>
        <taxon>Nevskiales</taxon>
        <taxon>Nevskiaceae</taxon>
        <taxon>Sinimarinibacterium</taxon>
    </lineage>
</organism>
<feature type="domain" description="Thioredoxin" evidence="2">
    <location>
        <begin position="12"/>
        <end position="142"/>
    </location>
</feature>
<dbReference type="InterPro" id="IPR004879">
    <property type="entry name" value="Ssp411-like_TRX"/>
</dbReference>
<accession>A0ABV2AD14</accession>
<feature type="signal peptide" evidence="1">
    <location>
        <begin position="1"/>
        <end position="23"/>
    </location>
</feature>
<dbReference type="Proteomes" id="UP001465331">
    <property type="component" value="Unassembled WGS sequence"/>
</dbReference>
<dbReference type="PANTHER" id="PTHR42899">
    <property type="entry name" value="SPERMATOGENESIS-ASSOCIATED PROTEIN 20"/>
    <property type="match status" value="1"/>
</dbReference>
<dbReference type="InterPro" id="IPR024705">
    <property type="entry name" value="Ssp411"/>
</dbReference>
<gene>
    <name evidence="3" type="ORF">ABSH63_14125</name>
</gene>
<comment type="caution">
    <text evidence="3">The sequence shown here is derived from an EMBL/GenBank/DDBJ whole genome shotgun (WGS) entry which is preliminary data.</text>
</comment>
<evidence type="ECO:0000313" key="3">
    <source>
        <dbReference type="EMBL" id="MES0875136.1"/>
    </source>
</evidence>